<dbReference type="InterPro" id="IPR001647">
    <property type="entry name" value="HTH_TetR"/>
</dbReference>
<evidence type="ECO:0000256" key="3">
    <source>
        <dbReference type="ARBA" id="ARBA00023163"/>
    </source>
</evidence>
<dbReference type="Gene3D" id="1.10.10.60">
    <property type="entry name" value="Homeodomain-like"/>
    <property type="match status" value="1"/>
</dbReference>
<feature type="domain" description="HTH tetR-type" evidence="5">
    <location>
        <begin position="30"/>
        <end position="90"/>
    </location>
</feature>
<accession>A0ABQ4V413</accession>
<evidence type="ECO:0000313" key="7">
    <source>
        <dbReference type="Proteomes" id="UP001060504"/>
    </source>
</evidence>
<sequence length="221" mass="24264">MASGAEKEGWLQMHASKARVGQSGAGRRRSTSWEHISDVAIDLFMAQGFDDVSVDDVAAAAGIARRTLFRYYPSKNALPWGDFDAHLEHMRTLLANADPEVSIRDALRTALLAFNSFDDTDRHRQRMRLILETEALQAYSMTMYAGWRGVVATFVAGRLGVTPTDLVPQTVAWTTLGVALAAYEHWLEDDTGSLPAALGKAFDMLAPGLTDLETGVSEFDR</sequence>
<keyword evidence="3" id="KW-0804">Transcription</keyword>
<dbReference type="InterPro" id="IPR050109">
    <property type="entry name" value="HTH-type_TetR-like_transc_reg"/>
</dbReference>
<keyword evidence="7" id="KW-1185">Reference proteome</keyword>
<name>A0ABQ4V413_9MYCO</name>
<keyword evidence="1" id="KW-0805">Transcription regulation</keyword>
<dbReference type="InterPro" id="IPR041347">
    <property type="entry name" value="MftR_C"/>
</dbReference>
<dbReference type="Proteomes" id="UP001060504">
    <property type="component" value="Unassembled WGS sequence"/>
</dbReference>
<dbReference type="PANTHER" id="PTHR30055">
    <property type="entry name" value="HTH-TYPE TRANSCRIPTIONAL REGULATOR RUTR"/>
    <property type="match status" value="1"/>
</dbReference>
<evidence type="ECO:0000256" key="1">
    <source>
        <dbReference type="ARBA" id="ARBA00023015"/>
    </source>
</evidence>
<protein>
    <submittedName>
        <fullName evidence="6">Mycofactocin biosynthesis transcriptional regulator MftR</fullName>
    </submittedName>
</protein>
<dbReference type="PROSITE" id="PS50977">
    <property type="entry name" value="HTH_TETR_2"/>
    <property type="match status" value="1"/>
</dbReference>
<reference evidence="6 7" key="1">
    <citation type="submission" date="2021-08" db="EMBL/GenBank/DDBJ databases">
        <title>Draft genome sequence of Mycolicibacterium sp. NGTWS1702 strain.</title>
        <authorList>
            <person name="Matsumoto M."/>
            <person name="Tang B.C.C."/>
            <person name="Machida Y."/>
            <person name="Matoyama H."/>
            <person name="Kishihara T."/>
            <person name="Sato S."/>
            <person name="Kondo I."/>
            <person name="Sano M."/>
            <person name="Kato G."/>
        </authorList>
    </citation>
    <scope>NUCLEOTIDE SEQUENCE [LARGE SCALE GENOMIC DNA]</scope>
    <source>
        <strain evidence="6 7">NGTWSNA01</strain>
    </source>
</reference>
<gene>
    <name evidence="6" type="primary">mftR</name>
    <name evidence="6" type="ORF">NGTWS1702_29700</name>
</gene>
<evidence type="ECO:0000313" key="6">
    <source>
        <dbReference type="EMBL" id="GJF08087.1"/>
    </source>
</evidence>
<feature type="DNA-binding region" description="H-T-H motif" evidence="4">
    <location>
        <begin position="53"/>
        <end position="72"/>
    </location>
</feature>
<dbReference type="NCBIfam" id="TIGR03968">
    <property type="entry name" value="mycofact_TetR"/>
    <property type="match status" value="1"/>
</dbReference>
<dbReference type="InterPro" id="IPR009057">
    <property type="entry name" value="Homeodomain-like_sf"/>
</dbReference>
<proteinExistence type="predicted"/>
<organism evidence="6 7">
    <name type="scientific">Mycolicibacterium cyprinidarum</name>
    <dbReference type="NCBI Taxonomy" id="2860311"/>
    <lineage>
        <taxon>Bacteria</taxon>
        <taxon>Bacillati</taxon>
        <taxon>Actinomycetota</taxon>
        <taxon>Actinomycetes</taxon>
        <taxon>Mycobacteriales</taxon>
        <taxon>Mycobacteriaceae</taxon>
        <taxon>Mycolicibacterium</taxon>
    </lineage>
</organism>
<dbReference type="Pfam" id="PF00440">
    <property type="entry name" value="TetR_N"/>
    <property type="match status" value="1"/>
</dbReference>
<dbReference type="Pfam" id="PF17754">
    <property type="entry name" value="TetR_C_14"/>
    <property type="match status" value="1"/>
</dbReference>
<dbReference type="Gene3D" id="1.10.357.10">
    <property type="entry name" value="Tetracycline Repressor, domain 2"/>
    <property type="match status" value="1"/>
</dbReference>
<dbReference type="SUPFAM" id="SSF46689">
    <property type="entry name" value="Homeodomain-like"/>
    <property type="match status" value="1"/>
</dbReference>
<evidence type="ECO:0000256" key="4">
    <source>
        <dbReference type="PROSITE-ProRule" id="PRU00335"/>
    </source>
</evidence>
<evidence type="ECO:0000259" key="5">
    <source>
        <dbReference type="PROSITE" id="PS50977"/>
    </source>
</evidence>
<dbReference type="PRINTS" id="PR00455">
    <property type="entry name" value="HTHTETR"/>
</dbReference>
<evidence type="ECO:0000256" key="2">
    <source>
        <dbReference type="ARBA" id="ARBA00023125"/>
    </source>
</evidence>
<comment type="caution">
    <text evidence="6">The sequence shown here is derived from an EMBL/GenBank/DDBJ whole genome shotgun (WGS) entry which is preliminary data.</text>
</comment>
<dbReference type="PANTHER" id="PTHR30055:SF238">
    <property type="entry name" value="MYCOFACTOCIN BIOSYNTHESIS TRANSCRIPTIONAL REGULATOR MFTR-RELATED"/>
    <property type="match status" value="1"/>
</dbReference>
<dbReference type="EMBL" id="BPRH01003107">
    <property type="protein sequence ID" value="GJF08087.1"/>
    <property type="molecule type" value="Genomic_DNA"/>
</dbReference>
<dbReference type="InterPro" id="IPR023851">
    <property type="entry name" value="Tscrpt_reg_TetR-type"/>
</dbReference>
<keyword evidence="2 4" id="KW-0238">DNA-binding</keyword>